<reference evidence="1" key="1">
    <citation type="submission" date="2007-02" db="EMBL/GenBank/DDBJ databases">
        <title>Complete sequence of Pyrobaculum calidifontis JCM 11548.</title>
        <authorList>
            <consortium name="US DOE Joint Genome Institute"/>
            <person name="Copeland A."/>
            <person name="Lucas S."/>
            <person name="Lapidus A."/>
            <person name="Barry K."/>
            <person name="Glavina del Rio T."/>
            <person name="Dalin E."/>
            <person name="Tice H."/>
            <person name="Pitluck S."/>
            <person name="Chain P."/>
            <person name="Malfatti S."/>
            <person name="Shin M."/>
            <person name="Vergez L."/>
            <person name="Schmutz J."/>
            <person name="Larimer F."/>
            <person name="Land M."/>
            <person name="Hauser L."/>
            <person name="Kyrpides N."/>
            <person name="Mikhailova N."/>
            <person name="Cozen A.E."/>
            <person name="Fitz-Gibbon S.T."/>
            <person name="House C.H."/>
            <person name="Saltikov C."/>
            <person name="Lowe T.M."/>
            <person name="Richardson P."/>
        </authorList>
    </citation>
    <scope>NUCLEOTIDE SEQUENCE [LARGE SCALE GENOMIC DNA]</scope>
    <source>
        <strain evidence="1">JCM 11548</strain>
    </source>
</reference>
<dbReference type="EMBL" id="CP000561">
    <property type="protein sequence ID" value="ABO08352.1"/>
    <property type="molecule type" value="Genomic_DNA"/>
</dbReference>
<evidence type="ECO:0000313" key="1">
    <source>
        <dbReference type="EMBL" id="ABO08352.1"/>
    </source>
</evidence>
<name>A3MUN5_PYRCJ</name>
<sequence>MLCISLGECIESIRPKYVIAISSPLGGLGLLELARGVKVVASTSGPVFNKLAVLEAVDNYSADVRYAPRLHTAVYKLVGERTCYAAGPPLVKSTVAGHSTAIAVYTCGEIEDKGIFGVGKPIELYTSDVLGGGSDGRDYDVVVRLRSLKVEGSDEEEVADRIIRSGVVKGEDLDAVADQIWRLVSRWRNRSVVLFKDPTTKLGITIPLIYYAVKVAATGQDCGGKCIKTTTKLLERALRMVPQSKVHEEWATALREPQMRRQIEESPYIPALLLLTGKVDVEVEGGVKLYKLRG</sequence>
<keyword evidence="2" id="KW-1185">Reference proteome</keyword>
<evidence type="ECO:0000313" key="2">
    <source>
        <dbReference type="Proteomes" id="UP000001431"/>
    </source>
</evidence>
<dbReference type="GeneID" id="4908772"/>
<proteinExistence type="predicted"/>
<dbReference type="AlphaFoldDB" id="A3MUN5"/>
<dbReference type="HOGENOM" id="CLU_926282_0_0_2"/>
<accession>A3MUN5</accession>
<dbReference type="eggNOG" id="arCOG05566">
    <property type="taxonomic scope" value="Archaea"/>
</dbReference>
<dbReference type="KEGG" id="pcl:Pcal_0927"/>
<protein>
    <submittedName>
        <fullName evidence="1">Uncharacterized protein</fullName>
    </submittedName>
</protein>
<dbReference type="Proteomes" id="UP000001431">
    <property type="component" value="Chromosome"/>
</dbReference>
<dbReference type="STRING" id="410359.Pcal_0927"/>
<organism evidence="1 2">
    <name type="scientific">Pyrobaculum calidifontis (strain DSM 21063 / JCM 11548 / VA1)</name>
    <dbReference type="NCBI Taxonomy" id="410359"/>
    <lineage>
        <taxon>Archaea</taxon>
        <taxon>Thermoproteota</taxon>
        <taxon>Thermoprotei</taxon>
        <taxon>Thermoproteales</taxon>
        <taxon>Thermoproteaceae</taxon>
        <taxon>Pyrobaculum</taxon>
    </lineage>
</organism>
<dbReference type="OrthoDB" id="27817at2157"/>
<gene>
    <name evidence="1" type="ordered locus">Pcal_0927</name>
</gene>
<dbReference type="RefSeq" id="WP_011849610.1">
    <property type="nucleotide sequence ID" value="NC_009073.1"/>
</dbReference>